<dbReference type="InterPro" id="IPR036291">
    <property type="entry name" value="NAD(P)-bd_dom_sf"/>
</dbReference>
<reference evidence="1 2" key="1">
    <citation type="submission" date="2017-11" db="EMBL/GenBank/DDBJ databases">
        <title>Genome-resolved metagenomics identifies genetic mobility, metabolic interactions, and unexpected diversity in perchlorate-reducing communities.</title>
        <authorList>
            <person name="Barnum T.P."/>
            <person name="Figueroa I.A."/>
            <person name="Carlstrom C.I."/>
            <person name="Lucas L.N."/>
            <person name="Engelbrektson A.L."/>
            <person name="Coates J.D."/>
        </authorList>
    </citation>
    <scope>NUCLEOTIDE SEQUENCE [LARGE SCALE GENOMIC DNA]</scope>
    <source>
        <strain evidence="1">BM706</strain>
    </source>
</reference>
<evidence type="ECO:0000313" key="2">
    <source>
        <dbReference type="Proteomes" id="UP000234857"/>
    </source>
</evidence>
<accession>A0A2N5ZNC3</accession>
<dbReference type="Proteomes" id="UP000234857">
    <property type="component" value="Unassembled WGS sequence"/>
</dbReference>
<dbReference type="EMBL" id="PKTG01000007">
    <property type="protein sequence ID" value="PLX20093.1"/>
    <property type="molecule type" value="Genomic_DNA"/>
</dbReference>
<dbReference type="Gene3D" id="3.90.25.10">
    <property type="entry name" value="UDP-galactose 4-epimerase, domain 1"/>
    <property type="match status" value="1"/>
</dbReference>
<dbReference type="SUPFAM" id="SSF51735">
    <property type="entry name" value="NAD(P)-binding Rossmann-fold domains"/>
    <property type="match status" value="1"/>
</dbReference>
<sequence length="184" mass="21296">LIWTYSKDTWKENTLLNKNLFYLCEKLPISTRLIFLSSAEGFNGEKGSYTTEDEFDKPWMKKVEDMVKSFPNSLLIRTGEQFGVNAFTENFDFNTSYLLSDLNISRERGFPTNTIRSYVNVEYLAKKIIRHIYDNTSGVIHIPGKTMTSYDFNRQLAFFLGKDPELIKKKDVAGGFKDYSLSTD</sequence>
<evidence type="ECO:0008006" key="3">
    <source>
        <dbReference type="Google" id="ProtNLM"/>
    </source>
</evidence>
<evidence type="ECO:0000313" key="1">
    <source>
        <dbReference type="EMBL" id="PLX20093.1"/>
    </source>
</evidence>
<feature type="non-terminal residue" evidence="1">
    <location>
        <position position="1"/>
    </location>
</feature>
<protein>
    <recommendedName>
        <fullName evidence="3">RmlD-like substrate binding domain-containing protein</fullName>
    </recommendedName>
</protein>
<proteinExistence type="predicted"/>
<dbReference type="AlphaFoldDB" id="A0A2N5ZNC3"/>
<comment type="caution">
    <text evidence="1">The sequence shown here is derived from an EMBL/GenBank/DDBJ whole genome shotgun (WGS) entry which is preliminary data.</text>
</comment>
<gene>
    <name evidence="1" type="ORF">C0601_00160</name>
</gene>
<dbReference type="Gene3D" id="3.40.50.720">
    <property type="entry name" value="NAD(P)-binding Rossmann-like Domain"/>
    <property type="match status" value="1"/>
</dbReference>
<organism evidence="1 2">
    <name type="scientific">Muiribacterium halophilum</name>
    <dbReference type="NCBI Taxonomy" id="2053465"/>
    <lineage>
        <taxon>Bacteria</taxon>
        <taxon>Candidatus Muiribacteriota</taxon>
        <taxon>Candidatus Muiribacteriia</taxon>
        <taxon>Candidatus Muiribacteriales</taxon>
        <taxon>Candidatus Muiribacteriaceae</taxon>
        <taxon>Candidatus Muiribacterium</taxon>
    </lineage>
</organism>
<name>A0A2N5ZNC3_MUIH1</name>